<organism evidence="3 4">
    <name type="scientific">Spinactinospora alkalitolerans</name>
    <dbReference type="NCBI Taxonomy" id="687207"/>
    <lineage>
        <taxon>Bacteria</taxon>
        <taxon>Bacillati</taxon>
        <taxon>Actinomycetota</taxon>
        <taxon>Actinomycetes</taxon>
        <taxon>Streptosporangiales</taxon>
        <taxon>Nocardiopsidaceae</taxon>
        <taxon>Spinactinospora</taxon>
    </lineage>
</organism>
<keyword evidence="4" id="KW-1185">Reference proteome</keyword>
<evidence type="ECO:0000313" key="3">
    <source>
        <dbReference type="EMBL" id="NYE45629.1"/>
    </source>
</evidence>
<dbReference type="Proteomes" id="UP000589036">
    <property type="component" value="Unassembled WGS sequence"/>
</dbReference>
<feature type="compositionally biased region" description="Basic and acidic residues" evidence="1">
    <location>
        <begin position="80"/>
        <end position="93"/>
    </location>
</feature>
<reference evidence="3 4" key="1">
    <citation type="submission" date="2020-07" db="EMBL/GenBank/DDBJ databases">
        <title>Sequencing the genomes of 1000 actinobacteria strains.</title>
        <authorList>
            <person name="Klenk H.-P."/>
        </authorList>
    </citation>
    <scope>NUCLEOTIDE SEQUENCE [LARGE SCALE GENOMIC DNA]</scope>
    <source>
        <strain evidence="3 4">CXB654</strain>
    </source>
</reference>
<evidence type="ECO:0000259" key="2">
    <source>
        <dbReference type="Pfam" id="PF26450"/>
    </source>
</evidence>
<feature type="compositionally biased region" description="Basic residues" evidence="1">
    <location>
        <begin position="121"/>
        <end position="135"/>
    </location>
</feature>
<feature type="compositionally biased region" description="Low complexity" evidence="1">
    <location>
        <begin position="96"/>
        <end position="120"/>
    </location>
</feature>
<dbReference type="InterPro" id="IPR058442">
    <property type="entry name" value="DUF8129"/>
</dbReference>
<sequence>MSKPSIASRISDAVKRVFGKATRPVVSSKPGDMAAGDAPVNDPVESKEPIPADTSAGSMPEEYTDEAPNTDAPAVTEEPVGEKPEPLAEKEPEPAEPAAETDAAGTKPAKAAGSAPAAKAKTAKTTKAAKAKGKGGKAAGSAAGSGGGKAKSDLVKPEEKAEIAAALDDADTKTVAADSSVFDEALAADAAKSGDPAELPVPNYETLSLPSIRARLRKLTVDQVRQLRAHETATTNRTEFVRMYDNRIAKLEAEDAQ</sequence>
<feature type="region of interest" description="Disordered" evidence="1">
    <location>
        <begin position="1"/>
        <end position="157"/>
    </location>
</feature>
<dbReference type="RefSeq" id="WP_179641812.1">
    <property type="nucleotide sequence ID" value="NZ_BAAAYY010000002.1"/>
</dbReference>
<accession>A0A852TNS6</accession>
<dbReference type="EMBL" id="JACCCC010000001">
    <property type="protein sequence ID" value="NYE45629.1"/>
    <property type="molecule type" value="Genomic_DNA"/>
</dbReference>
<comment type="caution">
    <text evidence="3">The sequence shown here is derived from an EMBL/GenBank/DDBJ whole genome shotgun (WGS) entry which is preliminary data.</text>
</comment>
<feature type="domain" description="DUF8129" evidence="2">
    <location>
        <begin position="199"/>
        <end position="251"/>
    </location>
</feature>
<protein>
    <recommendedName>
        <fullName evidence="2">DUF8129 domain-containing protein</fullName>
    </recommendedName>
</protein>
<proteinExistence type="predicted"/>
<dbReference type="AlphaFoldDB" id="A0A852TNS6"/>
<name>A0A852TNS6_9ACTN</name>
<evidence type="ECO:0000256" key="1">
    <source>
        <dbReference type="SAM" id="MobiDB-lite"/>
    </source>
</evidence>
<gene>
    <name evidence="3" type="ORF">HDA32_000749</name>
</gene>
<dbReference type="Pfam" id="PF26450">
    <property type="entry name" value="DUF8129"/>
    <property type="match status" value="1"/>
</dbReference>
<evidence type="ECO:0000313" key="4">
    <source>
        <dbReference type="Proteomes" id="UP000589036"/>
    </source>
</evidence>